<keyword evidence="2" id="KW-0547">Nucleotide-binding</keyword>
<keyword evidence="4" id="KW-0843">Virulence</keyword>
<accession>A0AAW4RF05</accession>
<protein>
    <recommendedName>
        <fullName evidence="5">Type IV secretion system protein virB4</fullName>
    </recommendedName>
</protein>
<dbReference type="AlphaFoldDB" id="A0AAW4RF05"/>
<evidence type="ECO:0000256" key="1">
    <source>
        <dbReference type="ARBA" id="ARBA00006512"/>
    </source>
</evidence>
<evidence type="ECO:0000259" key="7">
    <source>
        <dbReference type="Pfam" id="PF19044"/>
    </source>
</evidence>
<dbReference type="InterPro" id="IPR018145">
    <property type="entry name" value="CagE_TrbE_VirB_cntrl_dom"/>
</dbReference>
<organism evidence="8 9">
    <name type="scientific">Xanthomonas citri pv. sesbaniae</name>
    <dbReference type="NCBI Taxonomy" id="473425"/>
    <lineage>
        <taxon>Bacteria</taxon>
        <taxon>Pseudomonadati</taxon>
        <taxon>Pseudomonadota</taxon>
        <taxon>Gammaproteobacteria</taxon>
        <taxon>Lysobacterales</taxon>
        <taxon>Lysobacteraceae</taxon>
        <taxon>Xanthomonas</taxon>
    </lineage>
</organism>
<dbReference type="Pfam" id="PF19044">
    <property type="entry name" value="P-loop_TraG"/>
    <property type="match status" value="1"/>
</dbReference>
<dbReference type="Pfam" id="PF03135">
    <property type="entry name" value="CagE_TrbE_VirB"/>
    <property type="match status" value="1"/>
</dbReference>
<dbReference type="PANTHER" id="PTHR30121">
    <property type="entry name" value="UNCHARACTERIZED PROTEIN YJGR-RELATED"/>
    <property type="match status" value="1"/>
</dbReference>
<sequence length="817" mass="91738">MFSPDSPISEFVSISTHVAPSVLKTTGGDYLLIWHLAGLPFVGRDEFELEQRHNTFNRLLQTLRAPDFANVAFWVHDVRRRRKIGDDSRFKQSFNQNLSDEYYSALSSQKIMQNELYFSMIYRPVITGRRLVERSADPERIRSEEEQAVAKMIELATNVEAVLKDYSPYRLGMYEAKNGIVFSETLEFLGYLLNRIDEPVPVLQAPVQAYLPVSKHMFANKTGDFVIRTPDGINHFGAILNVKEYADGTYPGILNGLKYLDFEYVVTHSFSPVGRHDALKVLDRTKGMMISSGDKSSSQIRDLDIAMDDVASGNFVLGEYHFTIAIYADSQEKLARQIATTRAELSNAGFVSSKEDLAVASSFYAQLPGNWRFRTRIANLSSLNFLGLSPLHNFAQGKQRNNPWGECVTTLQTTNGQPYYFNFHATHPAENSLGEKAIANTMVIGKSGTGKTALINFLLSQVQKFDPIPTIFFFDKDRGAEIFVRACGGNYLALENGVPTGFNPFQCERNEANTQFLAELIKVLGGKSEYSSREEEDIFRAVEGMLDTPMHLRSMSNFRKSLPNMGDDGLYARLRRWTAGNSLGWVFDNSVDTIDLQKSSIIGFDYTDMIDNAEVRAPVINYLLHRLESLIDGRPLIYVMDEFWKILDGKGGLKEFAKNKQKTIRKQNGMGIFATQSPEDALASDIAAALIEQTATMILLPNPNASRDDYIEGLKLTDAEYQVVVSLDERSRCFLVKQGHASAVCQLNLRGMDDALSVISSSTDNIEIMHDVLSRKAHQLGVTVDQLTPEQWLEDFYANRKGSGKRKSNSSSLEDRV</sequence>
<dbReference type="InterPro" id="IPR051162">
    <property type="entry name" value="T4SS_component"/>
</dbReference>
<dbReference type="Gene3D" id="1.10.8.730">
    <property type="match status" value="1"/>
</dbReference>
<dbReference type="Gene3D" id="3.40.50.300">
    <property type="entry name" value="P-loop containing nucleotide triphosphate hydrolases"/>
    <property type="match status" value="1"/>
</dbReference>
<dbReference type="GO" id="GO:0005524">
    <property type="term" value="F:ATP binding"/>
    <property type="evidence" value="ECO:0007669"/>
    <property type="project" value="UniProtKB-KW"/>
</dbReference>
<evidence type="ECO:0000256" key="3">
    <source>
        <dbReference type="ARBA" id="ARBA00022840"/>
    </source>
</evidence>
<comment type="similarity">
    <text evidence="1">Belongs to the TrbE/VirB4 family.</text>
</comment>
<dbReference type="InterPro" id="IPR027417">
    <property type="entry name" value="P-loop_NTPase"/>
</dbReference>
<evidence type="ECO:0000313" key="9">
    <source>
        <dbReference type="Proteomes" id="UP000825388"/>
    </source>
</evidence>
<dbReference type="Proteomes" id="UP000825388">
    <property type="component" value="Unassembled WGS sequence"/>
</dbReference>
<feature type="domain" description="TraG P-loop" evidence="7">
    <location>
        <begin position="574"/>
        <end position="730"/>
    </location>
</feature>
<dbReference type="EMBL" id="LOKL01000002">
    <property type="protein sequence ID" value="MBZ3922828.1"/>
    <property type="molecule type" value="Genomic_DNA"/>
</dbReference>
<gene>
    <name evidence="8" type="ORF">Xseb_03865</name>
</gene>
<evidence type="ECO:0000256" key="4">
    <source>
        <dbReference type="ARBA" id="ARBA00023026"/>
    </source>
</evidence>
<evidence type="ECO:0000259" key="6">
    <source>
        <dbReference type="Pfam" id="PF03135"/>
    </source>
</evidence>
<reference evidence="8" key="1">
    <citation type="submission" date="2015-12" db="EMBL/GenBank/DDBJ databases">
        <authorList>
            <person name="Bansal K."/>
            <person name="Midha S."/>
            <person name="Patil P.B."/>
        </authorList>
    </citation>
    <scope>NUCLEOTIDE SEQUENCE</scope>
    <source>
        <strain evidence="8">LMG867</strain>
    </source>
</reference>
<evidence type="ECO:0000256" key="5">
    <source>
        <dbReference type="ARBA" id="ARBA00023635"/>
    </source>
</evidence>
<feature type="domain" description="CagE TrbE VirB component of type IV transporter system central" evidence="6">
    <location>
        <begin position="170"/>
        <end position="376"/>
    </location>
</feature>
<evidence type="ECO:0000313" key="8">
    <source>
        <dbReference type="EMBL" id="MBZ3922828.1"/>
    </source>
</evidence>
<proteinExistence type="inferred from homology"/>
<dbReference type="SUPFAM" id="SSF52540">
    <property type="entry name" value="P-loop containing nucleoside triphosphate hydrolases"/>
    <property type="match status" value="1"/>
</dbReference>
<dbReference type="RefSeq" id="WP_089112135.1">
    <property type="nucleotide sequence ID" value="NZ_LOKL01000002.1"/>
</dbReference>
<comment type="caution">
    <text evidence="8">The sequence shown here is derived from an EMBL/GenBank/DDBJ whole genome shotgun (WGS) entry which is preliminary data.</text>
</comment>
<dbReference type="PANTHER" id="PTHR30121:SF12">
    <property type="entry name" value="TYPE IV SECRETION SYSTEM PROTEIN CAGE"/>
    <property type="match status" value="1"/>
</dbReference>
<dbReference type="InterPro" id="IPR043964">
    <property type="entry name" value="P-loop_TraG"/>
</dbReference>
<dbReference type="InterPro" id="IPR004346">
    <property type="entry name" value="CagE_TrbE_VirB"/>
</dbReference>
<dbReference type="NCBIfam" id="TIGR00929">
    <property type="entry name" value="VirB4_CagE"/>
    <property type="match status" value="1"/>
</dbReference>
<name>A0AAW4RF05_XANCI</name>
<keyword evidence="3" id="KW-0067">ATP-binding</keyword>
<evidence type="ECO:0000256" key="2">
    <source>
        <dbReference type="ARBA" id="ARBA00022741"/>
    </source>
</evidence>